<evidence type="ECO:0000256" key="4">
    <source>
        <dbReference type="ARBA" id="ARBA00023136"/>
    </source>
</evidence>
<comment type="subcellular location">
    <subcellularLocation>
        <location evidence="1">Membrane</location>
        <topology evidence="1">Multi-pass membrane protein</topology>
    </subcellularLocation>
</comment>
<feature type="domain" description="Peptidase S54 rhomboid" evidence="6">
    <location>
        <begin position="48"/>
        <end position="189"/>
    </location>
</feature>
<feature type="transmembrane region" description="Helical" evidence="5">
    <location>
        <begin position="50"/>
        <end position="77"/>
    </location>
</feature>
<dbReference type="PANTHER" id="PTHR43066">
    <property type="entry name" value="RHOMBOID-RELATED PROTEIN"/>
    <property type="match status" value="1"/>
</dbReference>
<name>A0A5M3Q373_9GAMM</name>
<evidence type="ECO:0000313" key="7">
    <source>
        <dbReference type="EMBL" id="GBO89678.1"/>
    </source>
</evidence>
<dbReference type="EMBL" id="BGZI01000026">
    <property type="protein sequence ID" value="GBO89678.1"/>
    <property type="molecule type" value="Genomic_DNA"/>
</dbReference>
<keyword evidence="3 5" id="KW-1133">Transmembrane helix</keyword>
<dbReference type="AlphaFoldDB" id="A0A5M3Q373"/>
<dbReference type="NCBIfam" id="TIGR03902">
    <property type="entry name" value="rhom_GG_sort"/>
    <property type="match status" value="1"/>
</dbReference>
<evidence type="ECO:0000256" key="5">
    <source>
        <dbReference type="SAM" id="Phobius"/>
    </source>
</evidence>
<dbReference type="InterPro" id="IPR035952">
    <property type="entry name" value="Rhomboid-like_sf"/>
</dbReference>
<feature type="transmembrane region" description="Helical" evidence="5">
    <location>
        <begin position="174"/>
        <end position="193"/>
    </location>
</feature>
<accession>A0A5M3Q373</accession>
<proteinExistence type="predicted"/>
<feature type="transmembrane region" description="Helical" evidence="5">
    <location>
        <begin position="113"/>
        <end position="133"/>
    </location>
</feature>
<feature type="transmembrane region" description="Helical" evidence="5">
    <location>
        <begin position="12"/>
        <end position="30"/>
    </location>
</feature>
<gene>
    <name evidence="7" type="ORF">MSSD14B_33460</name>
</gene>
<comment type="caution">
    <text evidence="7">The sequence shown here is derived from an EMBL/GenBank/DDBJ whole genome shotgun (WGS) entry which is preliminary data.</text>
</comment>
<dbReference type="Pfam" id="PF01694">
    <property type="entry name" value="Rhomboid"/>
    <property type="match status" value="1"/>
</dbReference>
<dbReference type="SUPFAM" id="SSF144091">
    <property type="entry name" value="Rhomboid-like"/>
    <property type="match status" value="1"/>
</dbReference>
<dbReference type="InterPro" id="IPR023826">
    <property type="entry name" value="Rhom-like_SP_proteobac"/>
</dbReference>
<evidence type="ECO:0000256" key="3">
    <source>
        <dbReference type="ARBA" id="ARBA00022989"/>
    </source>
</evidence>
<keyword evidence="2 5" id="KW-0812">Transmembrane</keyword>
<evidence type="ECO:0000313" key="8">
    <source>
        <dbReference type="Proteomes" id="UP000387223"/>
    </source>
</evidence>
<reference evidence="7 8" key="1">
    <citation type="journal article" date="2019" name="J. Gen. Appl. Microbiol.">
        <title>Aerobic degradation of cis-dichloroethene by the marine bacterium Marinobacter salsuginis strain 5N-3.</title>
        <authorList>
            <person name="Inoue Y."/>
            <person name="Fukunaga Y."/>
            <person name="Katsumata H."/>
            <person name="Ohji S."/>
            <person name="Hosoyama A."/>
            <person name="Mori K."/>
            <person name="Ando K."/>
        </authorList>
    </citation>
    <scope>NUCLEOTIDE SEQUENCE [LARGE SCALE GENOMIC DNA]</scope>
    <source>
        <strain evidence="7 8">NBRC 109114</strain>
    </source>
</reference>
<dbReference type="Gene3D" id="1.20.1540.10">
    <property type="entry name" value="Rhomboid-like"/>
    <property type="match status" value="1"/>
</dbReference>
<dbReference type="Proteomes" id="UP000387223">
    <property type="component" value="Unassembled WGS sequence"/>
</dbReference>
<evidence type="ECO:0000259" key="6">
    <source>
        <dbReference type="Pfam" id="PF01694"/>
    </source>
</evidence>
<evidence type="ECO:0000256" key="1">
    <source>
        <dbReference type="ARBA" id="ARBA00004141"/>
    </source>
</evidence>
<feature type="transmembrane region" description="Helical" evidence="5">
    <location>
        <begin position="140"/>
        <end position="162"/>
    </location>
</feature>
<feature type="transmembrane region" description="Helical" evidence="5">
    <location>
        <begin position="89"/>
        <end position="107"/>
    </location>
</feature>
<protein>
    <recommendedName>
        <fullName evidence="6">Peptidase S54 rhomboid domain-containing protein</fullName>
    </recommendedName>
</protein>
<organism evidence="7 8">
    <name type="scientific">Marinobacter salsuginis</name>
    <dbReference type="NCBI Taxonomy" id="418719"/>
    <lineage>
        <taxon>Bacteria</taxon>
        <taxon>Pseudomonadati</taxon>
        <taxon>Pseudomonadota</taxon>
        <taxon>Gammaproteobacteria</taxon>
        <taxon>Pseudomonadales</taxon>
        <taxon>Marinobacteraceae</taxon>
        <taxon>Marinobacter</taxon>
    </lineage>
</organism>
<dbReference type="GO" id="GO:0016020">
    <property type="term" value="C:membrane"/>
    <property type="evidence" value="ECO:0007669"/>
    <property type="project" value="UniProtKB-SubCell"/>
</dbReference>
<dbReference type="GO" id="GO:0004252">
    <property type="term" value="F:serine-type endopeptidase activity"/>
    <property type="evidence" value="ECO:0007669"/>
    <property type="project" value="InterPro"/>
</dbReference>
<dbReference type="InterPro" id="IPR022764">
    <property type="entry name" value="Peptidase_S54_rhomboid_dom"/>
</dbReference>
<sequence>MAGNRVFGENRHNYGIPATMSVIALIVAVFQPEASSFLQYRNDFHQSGEVWRLVSAHFVHLDWSHLLLNLSGLWLLWSLVGRALNTDQWLLLIVLLSVSITVGLKVVAKEVDWYVGLSGLLYGMLSLGLVVKISEFKSPLTLVLALVLLKAAQDSLYGPLTLMAMTDQRVVADAHTFGVFAGCCFGLLCRFCIVRKNKKPGPFGPGFLSESGRDGRI</sequence>
<evidence type="ECO:0000256" key="2">
    <source>
        <dbReference type="ARBA" id="ARBA00022692"/>
    </source>
</evidence>
<keyword evidence="4 5" id="KW-0472">Membrane</keyword>